<comment type="caution">
    <text evidence="1">The sequence shown here is derived from an EMBL/GenBank/DDBJ whole genome shotgun (WGS) entry which is preliminary data.</text>
</comment>
<dbReference type="RefSeq" id="WP_378044090.1">
    <property type="nucleotide sequence ID" value="NZ_JBHMDN010000002.1"/>
</dbReference>
<reference evidence="2" key="1">
    <citation type="journal article" date="2019" name="Int. J. Syst. Evol. Microbiol.">
        <title>The Global Catalogue of Microorganisms (GCM) 10K type strain sequencing project: providing services to taxonomists for standard genome sequencing and annotation.</title>
        <authorList>
            <consortium name="The Broad Institute Genomics Platform"/>
            <consortium name="The Broad Institute Genome Sequencing Center for Infectious Disease"/>
            <person name="Wu L."/>
            <person name="Ma J."/>
        </authorList>
    </citation>
    <scope>NUCLEOTIDE SEQUENCE [LARGE SCALE GENOMIC DNA]</scope>
    <source>
        <strain evidence="2">KCTC 12907</strain>
    </source>
</reference>
<dbReference type="Proteomes" id="UP001596378">
    <property type="component" value="Unassembled WGS sequence"/>
</dbReference>
<proteinExistence type="predicted"/>
<protein>
    <submittedName>
        <fullName evidence="1">Uncharacterized protein</fullName>
    </submittedName>
</protein>
<keyword evidence="2" id="KW-1185">Reference proteome</keyword>
<accession>A0ABW2FJV0</accession>
<evidence type="ECO:0000313" key="1">
    <source>
        <dbReference type="EMBL" id="MFC7152484.1"/>
    </source>
</evidence>
<dbReference type="EMBL" id="JBHTAI010000023">
    <property type="protein sequence ID" value="MFC7152484.1"/>
    <property type="molecule type" value="Genomic_DNA"/>
</dbReference>
<organism evidence="1 2">
    <name type="scientific">Cohnella cellulosilytica</name>
    <dbReference type="NCBI Taxonomy" id="986710"/>
    <lineage>
        <taxon>Bacteria</taxon>
        <taxon>Bacillati</taxon>
        <taxon>Bacillota</taxon>
        <taxon>Bacilli</taxon>
        <taxon>Bacillales</taxon>
        <taxon>Paenibacillaceae</taxon>
        <taxon>Cohnella</taxon>
    </lineage>
</organism>
<sequence length="108" mass="12713">MQDLKEAPIPAATVITLNIHMIDGTTFVQDLPVDDADGAQDFLNWFRQPGRIKVWTWQVPSDASLHSLHHRHIMAVDIEGYVEPDGRPSRWYERMLDRMSLWWRFRRG</sequence>
<evidence type="ECO:0000313" key="2">
    <source>
        <dbReference type="Proteomes" id="UP001596378"/>
    </source>
</evidence>
<name>A0ABW2FJV0_9BACL</name>
<gene>
    <name evidence="1" type="ORF">ACFQMJ_28445</name>
</gene>